<dbReference type="EC" id="3.5.2.7" evidence="1 7"/>
<feature type="binding site" evidence="7">
    <location>
        <position position="321"/>
    </location>
    <ligand>
        <name>N-formimidoyl-L-glutamate</name>
        <dbReference type="ChEBI" id="CHEBI:58928"/>
    </ligand>
</feature>
<evidence type="ECO:0000313" key="10">
    <source>
        <dbReference type="Proteomes" id="UP000034883"/>
    </source>
</evidence>
<dbReference type="Proteomes" id="UP000034883">
    <property type="component" value="Chromosome"/>
</dbReference>
<dbReference type="GO" id="GO:0050480">
    <property type="term" value="F:imidazolonepropionase activity"/>
    <property type="evidence" value="ECO:0007669"/>
    <property type="project" value="UniProtKB-UniRule"/>
</dbReference>
<dbReference type="Pfam" id="PF01979">
    <property type="entry name" value="Amidohydro_1"/>
    <property type="match status" value="1"/>
</dbReference>
<name>A0A0F6SFB6_9BACT</name>
<feature type="binding site" evidence="7">
    <location>
        <position position="178"/>
    </location>
    <ligand>
        <name>4-imidazolone-5-propanoate</name>
        <dbReference type="ChEBI" id="CHEBI:77893"/>
    </ligand>
</feature>
<dbReference type="RefSeq" id="WP_075097554.1">
    <property type="nucleotide sequence ID" value="NZ_CP011125.1"/>
</dbReference>
<evidence type="ECO:0000256" key="4">
    <source>
        <dbReference type="ARBA" id="ARBA00022808"/>
    </source>
</evidence>
<dbReference type="GO" id="GO:0005506">
    <property type="term" value="F:iron ion binding"/>
    <property type="evidence" value="ECO:0007669"/>
    <property type="project" value="UniProtKB-UniRule"/>
</dbReference>
<dbReference type="GO" id="GO:0019557">
    <property type="term" value="P:L-histidine catabolic process to glutamate and formate"/>
    <property type="evidence" value="ECO:0007669"/>
    <property type="project" value="UniProtKB-UniPathway"/>
</dbReference>
<proteinExistence type="inferred from homology"/>
<feature type="binding site" evidence="7">
    <location>
        <position position="322"/>
    </location>
    <ligand>
        <name>4-imidazolone-5-propanoate</name>
        <dbReference type="ChEBI" id="CHEBI:77893"/>
    </ligand>
</feature>
<protein>
    <recommendedName>
        <fullName evidence="1 7">Imidazolonepropionase</fullName>
        <ecNumber evidence="1 7">3.5.2.7</ecNumber>
    </recommendedName>
    <alternativeName>
        <fullName evidence="7">Imidazolone-5-propionate hydrolase</fullName>
    </alternativeName>
</protein>
<keyword evidence="6 7" id="KW-0408">Iron</keyword>
<evidence type="ECO:0000259" key="8">
    <source>
        <dbReference type="Pfam" id="PF01979"/>
    </source>
</evidence>
<dbReference type="GO" id="GO:0008270">
    <property type="term" value="F:zinc ion binding"/>
    <property type="evidence" value="ECO:0007669"/>
    <property type="project" value="UniProtKB-UniRule"/>
</dbReference>
<keyword evidence="2 7" id="KW-0479">Metal-binding</keyword>
<evidence type="ECO:0000256" key="2">
    <source>
        <dbReference type="ARBA" id="ARBA00022723"/>
    </source>
</evidence>
<feature type="binding site" evidence="7">
    <location>
        <position position="145"/>
    </location>
    <ligand>
        <name>4-imidazolone-5-propanoate</name>
        <dbReference type="ChEBI" id="CHEBI:77893"/>
    </ligand>
</feature>
<dbReference type="GO" id="GO:0005737">
    <property type="term" value="C:cytoplasm"/>
    <property type="evidence" value="ECO:0007669"/>
    <property type="project" value="UniProtKB-SubCell"/>
</dbReference>
<dbReference type="KEGG" id="samy:DB32_003808"/>
<organism evidence="9 10">
    <name type="scientific">Sandaracinus amylolyticus</name>
    <dbReference type="NCBI Taxonomy" id="927083"/>
    <lineage>
        <taxon>Bacteria</taxon>
        <taxon>Pseudomonadati</taxon>
        <taxon>Myxococcota</taxon>
        <taxon>Polyangia</taxon>
        <taxon>Polyangiales</taxon>
        <taxon>Sandaracinaceae</taxon>
        <taxon>Sandaracinus</taxon>
    </lineage>
</organism>
<accession>A0A0F6SFB6</accession>
<dbReference type="UniPathway" id="UPA00379">
    <property type="reaction ID" value="UER00551"/>
</dbReference>
<dbReference type="GO" id="GO:0019556">
    <property type="term" value="P:L-histidine catabolic process to glutamate and formamide"/>
    <property type="evidence" value="ECO:0007669"/>
    <property type="project" value="UniProtKB-UniRule"/>
</dbReference>
<evidence type="ECO:0000256" key="5">
    <source>
        <dbReference type="ARBA" id="ARBA00022833"/>
    </source>
</evidence>
<keyword evidence="7" id="KW-0963">Cytoplasm</keyword>
<evidence type="ECO:0000256" key="3">
    <source>
        <dbReference type="ARBA" id="ARBA00022801"/>
    </source>
</evidence>
<evidence type="ECO:0000256" key="1">
    <source>
        <dbReference type="ARBA" id="ARBA00012864"/>
    </source>
</evidence>
<feature type="binding site" evidence="7">
    <location>
        <position position="319"/>
    </location>
    <ligand>
        <name>N-formimidoyl-L-glutamate</name>
        <dbReference type="ChEBI" id="CHEBI:58928"/>
    </ligand>
</feature>
<dbReference type="InterPro" id="IPR011059">
    <property type="entry name" value="Metal-dep_hydrolase_composite"/>
</dbReference>
<dbReference type="OrthoDB" id="9807210at2"/>
<keyword evidence="3 7" id="KW-0378">Hydrolase</keyword>
<dbReference type="InterPro" id="IPR005920">
    <property type="entry name" value="HutI"/>
</dbReference>
<feature type="binding site" evidence="7">
    <location>
        <position position="243"/>
    </location>
    <ligand>
        <name>Fe(3+)</name>
        <dbReference type="ChEBI" id="CHEBI:29034"/>
    </ligand>
</feature>
<evidence type="ECO:0000256" key="7">
    <source>
        <dbReference type="HAMAP-Rule" id="MF_00372"/>
    </source>
</evidence>
<dbReference type="InterPro" id="IPR006680">
    <property type="entry name" value="Amidohydro-rel"/>
</dbReference>
<feature type="binding site" evidence="7">
    <location>
        <position position="75"/>
    </location>
    <ligand>
        <name>Zn(2+)</name>
        <dbReference type="ChEBI" id="CHEBI:29105"/>
    </ligand>
</feature>
<feature type="domain" description="Amidohydrolase-related" evidence="8">
    <location>
        <begin position="64"/>
        <end position="381"/>
    </location>
</feature>
<sequence>MTHDLVIRNAHVVTCAGAGPSAKERLGIVPDGAIAIRGDRIAWIGADADRPRDAAREIDAGRRVVLPGLVDAHTHLVFAGTRIDELARKMAGEDYRAIAASGGGIAASVRATRAASEDELFARAKARALAMRACGTTTVEVKSGYGLDLATETRLLAVGRRLAREGVVSTTTTFLGAHAIPPERAGDREGYLRDVIDVMIPAIAEAKLADACDVYLDENAFTRDEAGRVLSAAKARGWLLKAHIGQFRDLGGAELLAELGALSGDHLEDVSDAGLRAMASAGVRAVLLPGAWRTLRQKAPDAARMRAHGVAMVVATDCNPGTSACVDLPLCAALAVRDAGLTLEEALLAITVEAAGALGLADRGRIAVGARADLACYDESDPRALAYALGGTRARWIALGGRVIEDADRTGHDRALW</sequence>
<feature type="binding site" evidence="7">
    <location>
        <position position="73"/>
    </location>
    <ligand>
        <name>Fe(3+)</name>
        <dbReference type="ChEBI" id="CHEBI:29034"/>
    </ligand>
</feature>
<dbReference type="Gene3D" id="3.20.20.140">
    <property type="entry name" value="Metal-dependent hydrolases"/>
    <property type="match status" value="1"/>
</dbReference>
<reference evidence="9 10" key="1">
    <citation type="submission" date="2015-03" db="EMBL/GenBank/DDBJ databases">
        <title>Genome assembly of Sandaracinus amylolyticus DSM 53668.</title>
        <authorList>
            <person name="Sharma G."/>
            <person name="Subramanian S."/>
        </authorList>
    </citation>
    <scope>NUCLEOTIDE SEQUENCE [LARGE SCALE GENOMIC DNA]</scope>
    <source>
        <strain evidence="9 10">DSM 53668</strain>
    </source>
</reference>
<dbReference type="PANTHER" id="PTHR42752">
    <property type="entry name" value="IMIDAZOLONEPROPIONASE"/>
    <property type="match status" value="1"/>
</dbReference>
<keyword evidence="4 7" id="KW-0369">Histidine metabolism</keyword>
<gene>
    <name evidence="7" type="primary">hutI</name>
    <name evidence="9" type="ORF">DB32_003808</name>
</gene>
<feature type="binding site" evidence="7">
    <location>
        <position position="75"/>
    </location>
    <ligand>
        <name>Fe(3+)</name>
        <dbReference type="ChEBI" id="CHEBI:29034"/>
    </ligand>
</feature>
<comment type="subcellular location">
    <subcellularLocation>
        <location evidence="7">Cytoplasm</location>
    </subcellularLocation>
</comment>
<feature type="binding site" evidence="7">
    <location>
        <position position="317"/>
    </location>
    <ligand>
        <name>Zn(2+)</name>
        <dbReference type="ChEBI" id="CHEBI:29105"/>
    </ligand>
</feature>
<comment type="similarity">
    <text evidence="7">Belongs to the metallo-dependent hydrolases superfamily. HutI family.</text>
</comment>
<feature type="binding site" evidence="7">
    <location>
        <position position="145"/>
    </location>
    <ligand>
        <name>N-formimidoyl-L-glutamate</name>
        <dbReference type="ChEBI" id="CHEBI:58928"/>
    </ligand>
</feature>
<dbReference type="Gene3D" id="2.30.40.10">
    <property type="entry name" value="Urease, subunit C, domain 1"/>
    <property type="match status" value="1"/>
</dbReference>
<dbReference type="InterPro" id="IPR032466">
    <property type="entry name" value="Metal_Hydrolase"/>
</dbReference>
<feature type="binding site" evidence="7">
    <location>
        <position position="317"/>
    </location>
    <ligand>
        <name>Fe(3+)</name>
        <dbReference type="ChEBI" id="CHEBI:29034"/>
    </ligand>
</feature>
<comment type="pathway">
    <text evidence="7">Amino-acid degradation; L-histidine degradation into L-glutamate; N-formimidoyl-L-glutamate from L-histidine: step 3/3.</text>
</comment>
<comment type="cofactor">
    <cofactor evidence="7">
        <name>Zn(2+)</name>
        <dbReference type="ChEBI" id="CHEBI:29105"/>
    </cofactor>
    <cofactor evidence="7">
        <name>Fe(3+)</name>
        <dbReference type="ChEBI" id="CHEBI:29034"/>
    </cofactor>
    <text evidence="7">Binds 1 zinc or iron ion per subunit.</text>
</comment>
<feature type="binding site" evidence="7">
    <location>
        <position position="243"/>
    </location>
    <ligand>
        <name>Zn(2+)</name>
        <dbReference type="ChEBI" id="CHEBI:29105"/>
    </ligand>
</feature>
<comment type="catalytic activity">
    <reaction evidence="7">
        <text>4-imidazolone-5-propanoate + H2O = N-formimidoyl-L-glutamate</text>
        <dbReference type="Rhea" id="RHEA:23660"/>
        <dbReference type="ChEBI" id="CHEBI:15377"/>
        <dbReference type="ChEBI" id="CHEBI:58928"/>
        <dbReference type="ChEBI" id="CHEBI:77893"/>
        <dbReference type="EC" id="3.5.2.7"/>
    </reaction>
</comment>
<keyword evidence="5 7" id="KW-0862">Zinc</keyword>
<evidence type="ECO:0000313" key="9">
    <source>
        <dbReference type="EMBL" id="AKF06659.1"/>
    </source>
</evidence>
<dbReference type="AlphaFoldDB" id="A0A0F6SFB6"/>
<feature type="binding site" evidence="7">
    <location>
        <position position="73"/>
    </location>
    <ligand>
        <name>Zn(2+)</name>
        <dbReference type="ChEBI" id="CHEBI:29105"/>
    </ligand>
</feature>
<dbReference type="PANTHER" id="PTHR42752:SF1">
    <property type="entry name" value="IMIDAZOLONEPROPIONASE-RELATED"/>
    <property type="match status" value="1"/>
</dbReference>
<dbReference type="SUPFAM" id="SSF51556">
    <property type="entry name" value="Metallo-dependent hydrolases"/>
    <property type="match status" value="1"/>
</dbReference>
<dbReference type="STRING" id="927083.DB32_003808"/>
<comment type="function">
    <text evidence="7">Catalyzes the hydrolytic cleavage of the carbon-nitrogen bond in imidazolone-5-propanoate to yield N-formimidoyl-L-glutamate. It is the third step in the universal histidine degradation pathway.</text>
</comment>
<dbReference type="EMBL" id="CP011125">
    <property type="protein sequence ID" value="AKF06659.1"/>
    <property type="molecule type" value="Genomic_DNA"/>
</dbReference>
<keyword evidence="10" id="KW-1185">Reference proteome</keyword>
<dbReference type="NCBIfam" id="TIGR01224">
    <property type="entry name" value="hutI"/>
    <property type="match status" value="1"/>
</dbReference>
<dbReference type="HAMAP" id="MF_00372">
    <property type="entry name" value="HutI"/>
    <property type="match status" value="1"/>
</dbReference>
<dbReference type="SUPFAM" id="SSF51338">
    <property type="entry name" value="Composite domain of metallo-dependent hydrolases"/>
    <property type="match status" value="1"/>
</dbReference>
<feature type="binding site" evidence="7">
    <location>
        <position position="82"/>
    </location>
    <ligand>
        <name>4-imidazolone-5-propanoate</name>
        <dbReference type="ChEBI" id="CHEBI:77893"/>
    </ligand>
</feature>
<evidence type="ECO:0000256" key="6">
    <source>
        <dbReference type="ARBA" id="ARBA00023004"/>
    </source>
</evidence>
<feature type="binding site" evidence="7">
    <location>
        <position position="246"/>
    </location>
    <ligand>
        <name>4-imidazolone-5-propanoate</name>
        <dbReference type="ChEBI" id="CHEBI:77893"/>
    </ligand>
</feature>